<dbReference type="STRING" id="1192034.CAP_7316"/>
<dbReference type="RefSeq" id="WP_044247895.1">
    <property type="nucleotide sequence ID" value="NZ_ASRX01000063.1"/>
</dbReference>
<organism evidence="2 3">
    <name type="scientific">Chondromyces apiculatus DSM 436</name>
    <dbReference type="NCBI Taxonomy" id="1192034"/>
    <lineage>
        <taxon>Bacteria</taxon>
        <taxon>Pseudomonadati</taxon>
        <taxon>Myxococcota</taxon>
        <taxon>Polyangia</taxon>
        <taxon>Polyangiales</taxon>
        <taxon>Polyangiaceae</taxon>
        <taxon>Chondromyces</taxon>
    </lineage>
</organism>
<dbReference type="OrthoDB" id="5496365at2"/>
<sequence>MNSTTSKIQPLLAALPALPALLALASLTGAGCDDIDTFIPRPEFGGPAGIIEGTVTYTGPPPCIQGGRFVGAAAILAFNTLLLPPPDGLGTSAASLDVVPGDELFAGVRSQLGYSEGCPPPGTPNVTVSASWSIAPLPAGTYQIRGFYDLDGDFDPIFSIANLPTQGDIGGGAITNAAAVLAGAKAEYRAIPLGVDGRIPEQGARVSGVAVTLALPLPFERPVFHVAEALAPTGNTANPGTVEMASDFQFNTFSPAAPADTEASFLRLRLAAGVPADERDDAARSPFFFPVGEGITPTLFYARQDVNGDGVITPDDHIPDSDLIPSLTPISVFSKLVDGPVTLTKQTSPAVILQGITLYKTLTDTVALTSATEVTDPVQPEAIIAVRPAALCLHPANPALGGVLVVPHFDDSMGNVVIGNTAALEESLSRQFGRTITVQQGCLPEGNYAINLVYGTGQAWSLPNEAGVCAALEESNGNQCGTRRRLTSQNATLRVVAPTDPAHCGAFPTPPICFP</sequence>
<keyword evidence="1" id="KW-0732">Signal</keyword>
<feature type="signal peptide" evidence="1">
    <location>
        <begin position="1"/>
        <end position="25"/>
    </location>
</feature>
<dbReference type="eggNOG" id="ENOG5030SSH">
    <property type="taxonomic scope" value="Bacteria"/>
</dbReference>
<proteinExistence type="predicted"/>
<evidence type="ECO:0008006" key="4">
    <source>
        <dbReference type="Google" id="ProtNLM"/>
    </source>
</evidence>
<dbReference type="AlphaFoldDB" id="A0A017SZ24"/>
<evidence type="ECO:0000313" key="3">
    <source>
        <dbReference type="Proteomes" id="UP000019678"/>
    </source>
</evidence>
<gene>
    <name evidence="2" type="ORF">CAP_7316</name>
</gene>
<evidence type="ECO:0000256" key="1">
    <source>
        <dbReference type="SAM" id="SignalP"/>
    </source>
</evidence>
<feature type="chain" id="PRO_5001496792" description="EF-hand domain-containing protein" evidence="1">
    <location>
        <begin position="26"/>
        <end position="515"/>
    </location>
</feature>
<accession>A0A017SZ24</accession>
<evidence type="ECO:0000313" key="2">
    <source>
        <dbReference type="EMBL" id="EYF02244.1"/>
    </source>
</evidence>
<name>A0A017SZ24_9BACT</name>
<protein>
    <recommendedName>
        <fullName evidence="4">EF-hand domain-containing protein</fullName>
    </recommendedName>
</protein>
<comment type="caution">
    <text evidence="2">The sequence shown here is derived from an EMBL/GenBank/DDBJ whole genome shotgun (WGS) entry which is preliminary data.</text>
</comment>
<dbReference type="PROSITE" id="PS51257">
    <property type="entry name" value="PROKAR_LIPOPROTEIN"/>
    <property type="match status" value="1"/>
</dbReference>
<dbReference type="EMBL" id="ASRX01000063">
    <property type="protein sequence ID" value="EYF02244.1"/>
    <property type="molecule type" value="Genomic_DNA"/>
</dbReference>
<dbReference type="Proteomes" id="UP000019678">
    <property type="component" value="Unassembled WGS sequence"/>
</dbReference>
<keyword evidence="3" id="KW-1185">Reference proteome</keyword>
<reference evidence="2 3" key="1">
    <citation type="submission" date="2013-05" db="EMBL/GenBank/DDBJ databases">
        <title>Genome assembly of Chondromyces apiculatus DSM 436.</title>
        <authorList>
            <person name="Sharma G."/>
            <person name="Khatri I."/>
            <person name="Kaur C."/>
            <person name="Mayilraj S."/>
            <person name="Subramanian S."/>
        </authorList>
    </citation>
    <scope>NUCLEOTIDE SEQUENCE [LARGE SCALE GENOMIC DNA]</scope>
    <source>
        <strain evidence="2 3">DSM 436</strain>
    </source>
</reference>